<organism evidence="4 5">
    <name type="scientific">Aeromonas sanarellii</name>
    <dbReference type="NCBI Taxonomy" id="633415"/>
    <lineage>
        <taxon>Bacteria</taxon>
        <taxon>Pseudomonadati</taxon>
        <taxon>Pseudomonadota</taxon>
        <taxon>Gammaproteobacteria</taxon>
        <taxon>Aeromonadales</taxon>
        <taxon>Aeromonadaceae</taxon>
        <taxon>Aeromonas</taxon>
    </lineage>
</organism>
<dbReference type="Gene3D" id="3.40.190.10">
    <property type="entry name" value="Periplasmic binding protein-like II"/>
    <property type="match status" value="2"/>
</dbReference>
<dbReference type="EMBL" id="JAGIQF010000013">
    <property type="protein sequence ID" value="MBP0604409.1"/>
    <property type="molecule type" value="Genomic_DNA"/>
</dbReference>
<dbReference type="InterPro" id="IPR001638">
    <property type="entry name" value="Solute-binding_3/MltF_N"/>
</dbReference>
<evidence type="ECO:0000313" key="4">
    <source>
        <dbReference type="EMBL" id="MBP0604409.1"/>
    </source>
</evidence>
<dbReference type="Pfam" id="PF00497">
    <property type="entry name" value="SBP_bac_3"/>
    <property type="match status" value="1"/>
</dbReference>
<protein>
    <submittedName>
        <fullName evidence="4">Transporter substrate-binding domain-containing protein</fullName>
    </submittedName>
</protein>
<accession>A0ABS4BA75</accession>
<dbReference type="SUPFAM" id="SSF53850">
    <property type="entry name" value="Periplasmic binding protein-like II"/>
    <property type="match status" value="1"/>
</dbReference>
<dbReference type="PANTHER" id="PTHR35936">
    <property type="entry name" value="MEMBRANE-BOUND LYTIC MUREIN TRANSGLYCOSYLASE F"/>
    <property type="match status" value="1"/>
</dbReference>
<evidence type="ECO:0000259" key="3">
    <source>
        <dbReference type="SMART" id="SM00062"/>
    </source>
</evidence>
<dbReference type="RefSeq" id="WP_209794922.1">
    <property type="nucleotide sequence ID" value="NZ_JAAKIK010000035.1"/>
</dbReference>
<comment type="caution">
    <text evidence="4">The sequence shown here is derived from an EMBL/GenBank/DDBJ whole genome shotgun (WGS) entry which is preliminary data.</text>
</comment>
<dbReference type="SMART" id="SM00062">
    <property type="entry name" value="PBPb"/>
    <property type="match status" value="1"/>
</dbReference>
<evidence type="ECO:0000313" key="5">
    <source>
        <dbReference type="Proteomes" id="UP000666661"/>
    </source>
</evidence>
<dbReference type="Proteomes" id="UP000666661">
    <property type="component" value="Unassembled WGS sequence"/>
</dbReference>
<gene>
    <name evidence="4" type="ORF">J8I01_18075</name>
</gene>
<evidence type="ECO:0000256" key="1">
    <source>
        <dbReference type="ARBA" id="ARBA00010333"/>
    </source>
</evidence>
<keyword evidence="2" id="KW-0732">Signal</keyword>
<keyword evidence="5" id="KW-1185">Reference proteome</keyword>
<comment type="similarity">
    <text evidence="1">Belongs to the bacterial solute-binding protein 3 family.</text>
</comment>
<name>A0ABS4BA75_9GAMM</name>
<dbReference type="PANTHER" id="PTHR35936:SF25">
    <property type="entry name" value="ABC TRANSPORTER SUBSTRATE-BINDING PROTEIN"/>
    <property type="match status" value="1"/>
</dbReference>
<sequence length="262" mass="30018">MELGIQGKREDIVLMRLFKALSLFICLGGQGFATELKIVVSQYTPPYVFEDGSGILLDIVRTALAEGGYQVKPIYVPIERGFRMFADRQVDGTTIIQESSGLQAEYSDYFMQYHNRAFVLKSSQQVIHRIADLGGKSVIAFQYAERYLGEEFARAVAGNPRYKELAQQQSQVHMLLLGRIDVAIMDESIFRYYHQKLIAERQVEPGQEVISYDIFPPTRFKAAFTDPAVRDGFDKAIALMRKDGRYEAIYRKYTERYFSVEP</sequence>
<reference evidence="4 5" key="1">
    <citation type="submission" date="2021-03" db="EMBL/GenBank/DDBJ databases">
        <title>Plant growth promoting bacteria isolated from wild legumes nodules and trapping Phaseolus vulgaris L. nodules in the center and southern Mexico.</title>
        <authorList>
            <person name="Estrada P."/>
        </authorList>
    </citation>
    <scope>NUCLEOTIDE SEQUENCE [LARGE SCALE GENOMIC DNA]</scope>
    <source>
        <strain evidence="4 5">MaGu-431</strain>
    </source>
</reference>
<evidence type="ECO:0000256" key="2">
    <source>
        <dbReference type="ARBA" id="ARBA00022729"/>
    </source>
</evidence>
<proteinExistence type="inferred from homology"/>
<feature type="domain" description="Solute-binding protein family 3/N-terminal" evidence="3">
    <location>
        <begin position="35"/>
        <end position="256"/>
    </location>
</feature>